<dbReference type="SUPFAM" id="SSF54616">
    <property type="entry name" value="DNA-binding domain of Mlu1-box binding protein MBP1"/>
    <property type="match status" value="1"/>
</dbReference>
<dbReference type="EMBL" id="ML987196">
    <property type="protein sequence ID" value="KAF2247867.1"/>
    <property type="molecule type" value="Genomic_DNA"/>
</dbReference>
<reference evidence="3" key="1">
    <citation type="journal article" date="2020" name="Stud. Mycol.">
        <title>101 Dothideomycetes genomes: a test case for predicting lifestyles and emergence of pathogens.</title>
        <authorList>
            <person name="Haridas S."/>
            <person name="Albert R."/>
            <person name="Binder M."/>
            <person name="Bloem J."/>
            <person name="Labutti K."/>
            <person name="Salamov A."/>
            <person name="Andreopoulos B."/>
            <person name="Baker S."/>
            <person name="Barry K."/>
            <person name="Bills G."/>
            <person name="Bluhm B."/>
            <person name="Cannon C."/>
            <person name="Castanera R."/>
            <person name="Culley D."/>
            <person name="Daum C."/>
            <person name="Ezra D."/>
            <person name="Gonzalez J."/>
            <person name="Henrissat B."/>
            <person name="Kuo A."/>
            <person name="Liang C."/>
            <person name="Lipzen A."/>
            <person name="Lutzoni F."/>
            <person name="Magnuson J."/>
            <person name="Mondo S."/>
            <person name="Nolan M."/>
            <person name="Ohm R."/>
            <person name="Pangilinan J."/>
            <person name="Park H.-J."/>
            <person name="Ramirez L."/>
            <person name="Alfaro M."/>
            <person name="Sun H."/>
            <person name="Tritt A."/>
            <person name="Yoshinaga Y."/>
            <person name="Zwiers L.-H."/>
            <person name="Turgeon B."/>
            <person name="Goodwin S."/>
            <person name="Spatafora J."/>
            <person name="Crous P."/>
            <person name="Grigoriev I."/>
        </authorList>
    </citation>
    <scope>NUCLEOTIDE SEQUENCE</scope>
    <source>
        <strain evidence="3">CBS 122368</strain>
    </source>
</reference>
<dbReference type="PROSITE" id="PS51299">
    <property type="entry name" value="HTH_APSES"/>
    <property type="match status" value="1"/>
</dbReference>
<feature type="domain" description="HTH APSES-type" evidence="2">
    <location>
        <begin position="104"/>
        <end position="222"/>
    </location>
</feature>
<dbReference type="InterPro" id="IPR003163">
    <property type="entry name" value="Tscrpt_reg_HTH_APSES-type"/>
</dbReference>
<feature type="compositionally biased region" description="Basic and acidic residues" evidence="1">
    <location>
        <begin position="404"/>
        <end position="423"/>
    </location>
</feature>
<dbReference type="GO" id="GO:0030907">
    <property type="term" value="C:MBF transcription complex"/>
    <property type="evidence" value="ECO:0007669"/>
    <property type="project" value="TreeGrafter"/>
</dbReference>
<dbReference type="PANTHER" id="PTHR43828:SF5">
    <property type="entry name" value="TRANSCRIPTIONAL REPRESSOR XBP1"/>
    <property type="match status" value="1"/>
</dbReference>
<dbReference type="OrthoDB" id="5562739at2759"/>
<evidence type="ECO:0000313" key="4">
    <source>
        <dbReference type="Proteomes" id="UP000800094"/>
    </source>
</evidence>
<accession>A0A6A6ICD7</accession>
<feature type="region of interest" description="Disordered" evidence="1">
    <location>
        <begin position="281"/>
        <end position="358"/>
    </location>
</feature>
<dbReference type="AlphaFoldDB" id="A0A6A6ICD7"/>
<dbReference type="InterPro" id="IPR051642">
    <property type="entry name" value="SWI6-like"/>
</dbReference>
<dbReference type="GeneID" id="54588274"/>
<organism evidence="3 4">
    <name type="scientific">Trematosphaeria pertusa</name>
    <dbReference type="NCBI Taxonomy" id="390896"/>
    <lineage>
        <taxon>Eukaryota</taxon>
        <taxon>Fungi</taxon>
        <taxon>Dikarya</taxon>
        <taxon>Ascomycota</taxon>
        <taxon>Pezizomycotina</taxon>
        <taxon>Dothideomycetes</taxon>
        <taxon>Pleosporomycetidae</taxon>
        <taxon>Pleosporales</taxon>
        <taxon>Massarineae</taxon>
        <taxon>Trematosphaeriaceae</taxon>
        <taxon>Trematosphaeria</taxon>
    </lineage>
</organism>
<feature type="region of interest" description="Disordered" evidence="1">
    <location>
        <begin position="386"/>
        <end position="449"/>
    </location>
</feature>
<proteinExistence type="predicted"/>
<evidence type="ECO:0000256" key="1">
    <source>
        <dbReference type="SAM" id="MobiDB-lite"/>
    </source>
</evidence>
<name>A0A6A6ICD7_9PLEO</name>
<dbReference type="PANTHER" id="PTHR43828">
    <property type="entry name" value="ASPARAGINASE"/>
    <property type="match status" value="1"/>
</dbReference>
<feature type="region of interest" description="Disordered" evidence="1">
    <location>
        <begin position="247"/>
        <end position="268"/>
    </location>
</feature>
<feature type="compositionally biased region" description="Polar residues" evidence="1">
    <location>
        <begin position="314"/>
        <end position="344"/>
    </location>
</feature>
<evidence type="ECO:0000259" key="2">
    <source>
        <dbReference type="PROSITE" id="PS51299"/>
    </source>
</evidence>
<dbReference type="InterPro" id="IPR036887">
    <property type="entry name" value="HTH_APSES_sf"/>
</dbReference>
<keyword evidence="4" id="KW-1185">Reference proteome</keyword>
<dbReference type="Proteomes" id="UP000800094">
    <property type="component" value="Unassembled WGS sequence"/>
</dbReference>
<dbReference type="GO" id="GO:0000981">
    <property type="term" value="F:DNA-binding transcription factor activity, RNA polymerase II-specific"/>
    <property type="evidence" value="ECO:0007669"/>
    <property type="project" value="UniProtKB-ARBA"/>
</dbReference>
<feature type="region of interest" description="Disordered" evidence="1">
    <location>
        <begin position="14"/>
        <end position="34"/>
    </location>
</feature>
<dbReference type="GO" id="GO:0033309">
    <property type="term" value="C:SBF transcription complex"/>
    <property type="evidence" value="ECO:0007669"/>
    <property type="project" value="TreeGrafter"/>
</dbReference>
<dbReference type="RefSeq" id="XP_033682871.1">
    <property type="nucleotide sequence ID" value="XM_033834944.1"/>
</dbReference>
<protein>
    <recommendedName>
        <fullName evidence="2">HTH APSES-type domain-containing protein</fullName>
    </recommendedName>
</protein>
<dbReference type="Gene3D" id="3.10.260.10">
    <property type="entry name" value="Transcription regulator HTH, APSES-type DNA-binding domain"/>
    <property type="match status" value="1"/>
</dbReference>
<gene>
    <name evidence="3" type="ORF">BU26DRAFT_595596</name>
</gene>
<dbReference type="GO" id="GO:0003677">
    <property type="term" value="F:DNA binding"/>
    <property type="evidence" value="ECO:0007669"/>
    <property type="project" value="InterPro"/>
</dbReference>
<sequence>MKIQSLLNPFCGDHHGYRSSESPTPASMPRSAAPFISVPKRQRIPKDAPIFSEGNKIVGFVNYPPYEAGDDMDLAAQHRRFQIYPMGEILRKGVRHIPYNSDKKDFLEKTGRDAFEMFQYTYKIPGEDKEYVVVWDYNVGLVRMTPFFKSLKYSKTIPAKALRENLGLKDISYSITGGALVCQGYWMPYQAAKAIAATFCYNIRWALTPVFGNDFPTMCVHPTDPNYAKFLIDPDIVRECTEETNRFRREGPSYKTAAPQPSAEPYSPKLQFGCPPWGVKVDKAQHQRTSEEESGYASDTRTDRSGDDGPLFSPQVSPRSQTWRSVNRSQSPASPTTTLHSPTFGSPPRSLPPLHQLFPTSVPDGYYGEPFRTKRTHSKVAFCDEHDDEASRLPTEVATADSDSEQRQEDGGDGLHTRRELDAAKIILQLSAADKALPPTKRTRRSSRY</sequence>
<feature type="compositionally biased region" description="Basic and acidic residues" evidence="1">
    <location>
        <begin position="281"/>
        <end position="291"/>
    </location>
</feature>
<evidence type="ECO:0000313" key="3">
    <source>
        <dbReference type="EMBL" id="KAF2247867.1"/>
    </source>
</evidence>